<evidence type="ECO:0008006" key="4">
    <source>
        <dbReference type="Google" id="ProtNLM"/>
    </source>
</evidence>
<keyword evidence="1" id="KW-0472">Membrane</keyword>
<comment type="caution">
    <text evidence="2">The sequence shown here is derived from an EMBL/GenBank/DDBJ whole genome shotgun (WGS) entry which is preliminary data.</text>
</comment>
<feature type="transmembrane region" description="Helical" evidence="1">
    <location>
        <begin position="98"/>
        <end position="118"/>
    </location>
</feature>
<reference evidence="2 3" key="1">
    <citation type="journal article" date="2015" name="Nature">
        <title>rRNA introns, odd ribosomes, and small enigmatic genomes across a large radiation of phyla.</title>
        <authorList>
            <person name="Brown C.T."/>
            <person name="Hug L.A."/>
            <person name="Thomas B.C."/>
            <person name="Sharon I."/>
            <person name="Castelle C.J."/>
            <person name="Singh A."/>
            <person name="Wilkins M.J."/>
            <person name="Williams K.H."/>
            <person name="Banfield J.F."/>
        </authorList>
    </citation>
    <scope>NUCLEOTIDE SEQUENCE [LARGE SCALE GENOMIC DNA]</scope>
</reference>
<feature type="transmembrane region" description="Helical" evidence="1">
    <location>
        <begin position="130"/>
        <end position="148"/>
    </location>
</feature>
<proteinExistence type="predicted"/>
<evidence type="ECO:0000313" key="2">
    <source>
        <dbReference type="EMBL" id="KKR99861.1"/>
    </source>
</evidence>
<keyword evidence="1" id="KW-1133">Transmembrane helix</keyword>
<dbReference type="AlphaFoldDB" id="A0A0G0VJS4"/>
<organism evidence="2 3">
    <name type="scientific">Candidatus Uhrbacteria bacterium GW2011_GWC1_41_20</name>
    <dbReference type="NCBI Taxonomy" id="1618983"/>
    <lineage>
        <taxon>Bacteria</taxon>
        <taxon>Candidatus Uhriibacteriota</taxon>
    </lineage>
</organism>
<gene>
    <name evidence="2" type="ORF">UU50_C0002G0043</name>
</gene>
<dbReference type="EMBL" id="LCAW01000002">
    <property type="protein sequence ID" value="KKR99861.1"/>
    <property type="molecule type" value="Genomic_DNA"/>
</dbReference>
<feature type="transmembrane region" description="Helical" evidence="1">
    <location>
        <begin position="64"/>
        <end position="86"/>
    </location>
</feature>
<name>A0A0G0VJS4_9BACT</name>
<sequence>MKSSFIFLLLIISCVIIESSVIQPFFYPFNLISLSFIVGVLIFHAFPLSYGLSWFILLPLVESFFGYSYMPFVTYPLLGIIGYILLKRSFARRSIFGLFGFGITLYTLMLLINIIFGFNSFSFYPFFQTYSYQIVINIIILFLGFTFIQRTSIINSRDLFPG</sequence>
<protein>
    <recommendedName>
        <fullName evidence="4">Rod shape-determining protein MreD</fullName>
    </recommendedName>
</protein>
<accession>A0A0G0VJS4</accession>
<dbReference type="Proteomes" id="UP000033930">
    <property type="component" value="Unassembled WGS sequence"/>
</dbReference>
<evidence type="ECO:0000256" key="1">
    <source>
        <dbReference type="SAM" id="Phobius"/>
    </source>
</evidence>
<feature type="transmembrane region" description="Helical" evidence="1">
    <location>
        <begin position="34"/>
        <end position="58"/>
    </location>
</feature>
<keyword evidence="1" id="KW-0812">Transmembrane</keyword>
<feature type="transmembrane region" description="Helical" evidence="1">
    <location>
        <begin position="6"/>
        <end position="27"/>
    </location>
</feature>
<evidence type="ECO:0000313" key="3">
    <source>
        <dbReference type="Proteomes" id="UP000033930"/>
    </source>
</evidence>